<dbReference type="Gene3D" id="3.90.550.10">
    <property type="entry name" value="Spore Coat Polysaccharide Biosynthesis Protein SpsA, Chain A"/>
    <property type="match status" value="1"/>
</dbReference>
<dbReference type="STRING" id="47854.GA0070603_1190"/>
<dbReference type="Proteomes" id="UP000198605">
    <property type="component" value="Unassembled WGS sequence"/>
</dbReference>
<name>A0A1C6UBT5_9ACTN</name>
<protein>
    <submittedName>
        <fullName evidence="1">Glycosyltransferase like family 2</fullName>
    </submittedName>
</protein>
<sequence>MCRHISGTGWSPKVASNGWRRLLGRVPSAAGAEALPITYVLPIRRLDTRDSDELTSYLRWLAARVEVIVVDGSPPRVFAHHHRLRAELVRHLPPEPGLRGRNGKVLGVLTGVPAAGHEAVVIADDDVRYDEHGLRAVRLLLRRADLVRPQNYFDPLPWHACWDTGRILLNRAVGADFPGTLAVRRSVFLAMGDYDPDVLFENLELIRTVRAYGGTVATEAGLYVRRLPPTTRHFCSQRTRQAYDELARPVRLLAALLVLPGVVAAVAARRPALLASGAAAVVALAEAGRRRAGGRAVFPPATAWTAPLWLLNAACAAGSP</sequence>
<dbReference type="RefSeq" id="WP_244282426.1">
    <property type="nucleotide sequence ID" value="NZ_FMIB01000002.1"/>
</dbReference>
<keyword evidence="1" id="KW-0808">Transferase</keyword>
<dbReference type="GO" id="GO:0016740">
    <property type="term" value="F:transferase activity"/>
    <property type="evidence" value="ECO:0007669"/>
    <property type="project" value="UniProtKB-KW"/>
</dbReference>
<evidence type="ECO:0000313" key="2">
    <source>
        <dbReference type="Proteomes" id="UP000198605"/>
    </source>
</evidence>
<dbReference type="GeneID" id="43277858"/>
<proteinExistence type="predicted"/>
<gene>
    <name evidence="1" type="ORF">GA0070603_1190</name>
</gene>
<dbReference type="InterPro" id="IPR029044">
    <property type="entry name" value="Nucleotide-diphossugar_trans"/>
</dbReference>
<reference evidence="2" key="1">
    <citation type="submission" date="2016-06" db="EMBL/GenBank/DDBJ databases">
        <authorList>
            <person name="Varghese N."/>
            <person name="Submissions Spin"/>
        </authorList>
    </citation>
    <scope>NUCLEOTIDE SEQUENCE [LARGE SCALE GENOMIC DNA]</scope>
    <source>
        <strain evidence="2">DSM 44151</strain>
    </source>
</reference>
<evidence type="ECO:0000313" key="1">
    <source>
        <dbReference type="EMBL" id="SCL51391.1"/>
    </source>
</evidence>
<dbReference type="EMBL" id="FMIB01000002">
    <property type="protein sequence ID" value="SCL51391.1"/>
    <property type="molecule type" value="Genomic_DNA"/>
</dbReference>
<dbReference type="SUPFAM" id="SSF53448">
    <property type="entry name" value="Nucleotide-diphospho-sugar transferases"/>
    <property type="match status" value="1"/>
</dbReference>
<dbReference type="AlphaFoldDB" id="A0A1C6UBT5"/>
<accession>A0A1C6UBT5</accession>
<keyword evidence="2" id="KW-1185">Reference proteome</keyword>
<organism evidence="1 2">
    <name type="scientific">Micromonospora chersina</name>
    <dbReference type="NCBI Taxonomy" id="47854"/>
    <lineage>
        <taxon>Bacteria</taxon>
        <taxon>Bacillati</taxon>
        <taxon>Actinomycetota</taxon>
        <taxon>Actinomycetes</taxon>
        <taxon>Micromonosporales</taxon>
        <taxon>Micromonosporaceae</taxon>
        <taxon>Micromonospora</taxon>
    </lineage>
</organism>